<organism evidence="7 8">
    <name type="scientific">Aliidiomarina iranensis</name>
    <dbReference type="NCBI Taxonomy" id="1434071"/>
    <lineage>
        <taxon>Bacteria</taxon>
        <taxon>Pseudomonadati</taxon>
        <taxon>Pseudomonadota</taxon>
        <taxon>Gammaproteobacteria</taxon>
        <taxon>Alteromonadales</taxon>
        <taxon>Idiomarinaceae</taxon>
        <taxon>Aliidiomarina</taxon>
    </lineage>
</organism>
<evidence type="ECO:0000256" key="5">
    <source>
        <dbReference type="SAM" id="Phobius"/>
    </source>
</evidence>
<keyword evidence="3 5" id="KW-1133">Transmembrane helix</keyword>
<comment type="caution">
    <text evidence="7">The sequence shown here is derived from an EMBL/GenBank/DDBJ whole genome shotgun (WGS) entry which is preliminary data.</text>
</comment>
<proteinExistence type="predicted"/>
<keyword evidence="8" id="KW-1185">Reference proteome</keyword>
<dbReference type="GO" id="GO:0005886">
    <property type="term" value="C:plasma membrane"/>
    <property type="evidence" value="ECO:0007669"/>
    <property type="project" value="InterPro"/>
</dbReference>
<name>A0A432VZY5_9GAMM</name>
<dbReference type="Proteomes" id="UP000288395">
    <property type="component" value="Unassembled WGS sequence"/>
</dbReference>
<evidence type="ECO:0000256" key="4">
    <source>
        <dbReference type="ARBA" id="ARBA00023136"/>
    </source>
</evidence>
<dbReference type="EMBL" id="PIPJ01000002">
    <property type="protein sequence ID" value="RUO22329.1"/>
    <property type="molecule type" value="Genomic_DNA"/>
</dbReference>
<feature type="transmembrane region" description="Helical" evidence="5">
    <location>
        <begin position="44"/>
        <end position="66"/>
    </location>
</feature>
<evidence type="ECO:0000313" key="8">
    <source>
        <dbReference type="Proteomes" id="UP000288395"/>
    </source>
</evidence>
<accession>A0A432VZY5</accession>
<dbReference type="Pfam" id="PF06305">
    <property type="entry name" value="LapA_dom"/>
    <property type="match status" value="1"/>
</dbReference>
<gene>
    <name evidence="7" type="ORF">CWE08_03865</name>
</gene>
<dbReference type="RefSeq" id="WP_126765796.1">
    <property type="nucleotide sequence ID" value="NZ_PIPJ01000002.1"/>
</dbReference>
<evidence type="ECO:0000256" key="2">
    <source>
        <dbReference type="ARBA" id="ARBA00022692"/>
    </source>
</evidence>
<sequence>MVRVMLSLIPVLVLFLIAFILGRYNAEAVQVNLLFMRAETTMAMVIAVTLFIGFLLGLGVMSFAYLKIRLQNRKLKKAVIKISKQNTDTSPENKAS</sequence>
<reference evidence="8" key="1">
    <citation type="journal article" date="2018" name="Front. Microbiol.">
        <title>Genome-Based Analysis Reveals the Taxonomy and Diversity of the Family Idiomarinaceae.</title>
        <authorList>
            <person name="Liu Y."/>
            <person name="Lai Q."/>
            <person name="Shao Z."/>
        </authorList>
    </citation>
    <scope>NUCLEOTIDE SEQUENCE [LARGE SCALE GENOMIC DNA]</scope>
    <source>
        <strain evidence="8">GBPy7</strain>
    </source>
</reference>
<evidence type="ECO:0000256" key="1">
    <source>
        <dbReference type="ARBA" id="ARBA00022475"/>
    </source>
</evidence>
<keyword evidence="2 5" id="KW-0812">Transmembrane</keyword>
<feature type="domain" description="Lipopolysaccharide assembly protein A" evidence="6">
    <location>
        <begin position="25"/>
        <end position="85"/>
    </location>
</feature>
<protein>
    <recommendedName>
        <fullName evidence="6">Lipopolysaccharide assembly protein A domain-containing protein</fullName>
    </recommendedName>
</protein>
<dbReference type="AlphaFoldDB" id="A0A432VZY5"/>
<evidence type="ECO:0000259" key="6">
    <source>
        <dbReference type="Pfam" id="PF06305"/>
    </source>
</evidence>
<keyword evidence="1" id="KW-1003">Cell membrane</keyword>
<dbReference type="OrthoDB" id="9937724at2"/>
<keyword evidence="4 5" id="KW-0472">Membrane</keyword>
<dbReference type="InterPro" id="IPR010445">
    <property type="entry name" value="LapA_dom"/>
</dbReference>
<evidence type="ECO:0000256" key="3">
    <source>
        <dbReference type="ARBA" id="ARBA00022989"/>
    </source>
</evidence>
<evidence type="ECO:0000313" key="7">
    <source>
        <dbReference type="EMBL" id="RUO22329.1"/>
    </source>
</evidence>